<feature type="transmembrane region" description="Helical" evidence="1">
    <location>
        <begin position="12"/>
        <end position="34"/>
    </location>
</feature>
<gene>
    <name evidence="2" type="ORF">CURHAP_LOCUS12027</name>
    <name evidence="3" type="ORF">ORAREDHAP_LOCUS11681</name>
</gene>
<name>A0A6J5WEQ8_PRUAR</name>
<dbReference type="Proteomes" id="UP000507222">
    <property type="component" value="Unassembled WGS sequence"/>
</dbReference>
<evidence type="ECO:0008006" key="6">
    <source>
        <dbReference type="Google" id="ProtNLM"/>
    </source>
</evidence>
<dbReference type="PANTHER" id="PTHR35218">
    <property type="entry name" value="RNASE H DOMAIN-CONTAINING PROTEIN"/>
    <property type="match status" value="1"/>
</dbReference>
<dbReference type="EMBL" id="CAEKDK010000002">
    <property type="protein sequence ID" value="CAB4268454.1"/>
    <property type="molecule type" value="Genomic_DNA"/>
</dbReference>
<keyword evidence="1" id="KW-0812">Transmembrane</keyword>
<dbReference type="OrthoDB" id="1001388at2759"/>
<evidence type="ECO:0000313" key="4">
    <source>
        <dbReference type="Proteomes" id="UP000507222"/>
    </source>
</evidence>
<keyword evidence="5" id="KW-1185">Reference proteome</keyword>
<accession>A0A6J5WEQ8</accession>
<organism evidence="3 5">
    <name type="scientific">Prunus armeniaca</name>
    <name type="common">Apricot</name>
    <name type="synonym">Armeniaca vulgaris</name>
    <dbReference type="NCBI Taxonomy" id="36596"/>
    <lineage>
        <taxon>Eukaryota</taxon>
        <taxon>Viridiplantae</taxon>
        <taxon>Streptophyta</taxon>
        <taxon>Embryophyta</taxon>
        <taxon>Tracheophyta</taxon>
        <taxon>Spermatophyta</taxon>
        <taxon>Magnoliopsida</taxon>
        <taxon>eudicotyledons</taxon>
        <taxon>Gunneridae</taxon>
        <taxon>Pentapetalae</taxon>
        <taxon>rosids</taxon>
        <taxon>fabids</taxon>
        <taxon>Rosales</taxon>
        <taxon>Rosaceae</taxon>
        <taxon>Amygdaloideae</taxon>
        <taxon>Amygdaleae</taxon>
        <taxon>Prunus</taxon>
    </lineage>
</organism>
<dbReference type="Gene3D" id="3.60.10.10">
    <property type="entry name" value="Endonuclease/exonuclease/phosphatase"/>
    <property type="match status" value="1"/>
</dbReference>
<keyword evidence="1" id="KW-1133">Transmembrane helix</keyword>
<dbReference type="PANTHER" id="PTHR35218:SF9">
    <property type="entry name" value="ENDONUCLEASE_EXONUCLEASE_PHOSPHATASE DOMAIN-CONTAINING PROTEIN"/>
    <property type="match status" value="1"/>
</dbReference>
<proteinExistence type="predicted"/>
<dbReference type="AlphaFoldDB" id="A0A6J5WEQ8"/>
<evidence type="ECO:0000256" key="1">
    <source>
        <dbReference type="SAM" id="Phobius"/>
    </source>
</evidence>
<evidence type="ECO:0000313" key="5">
    <source>
        <dbReference type="Proteomes" id="UP000507245"/>
    </source>
</evidence>
<dbReference type="SUPFAM" id="SSF56219">
    <property type="entry name" value="DNase I-like"/>
    <property type="match status" value="1"/>
</dbReference>
<sequence>MTAVQMGGLVRRLGVGGVLCVLSEGFFGGLCILWKPTLQVVLLSSSSGHIDARVTFPNSFVSQITGFYGQPNPTRRIHSWELLRRLSQVDIGPWMCCGDFNETLSVDQKSGPRLHSVGQIEDFQRIIDTCNLL</sequence>
<dbReference type="InterPro" id="IPR036691">
    <property type="entry name" value="Endo/exonu/phosph_ase_sf"/>
</dbReference>
<reference evidence="5" key="1">
    <citation type="journal article" date="2020" name="Genome Biol.">
        <title>Gamete binning: chromosome-level and haplotype-resolved genome assembly enabled by high-throughput single-cell sequencing of gamete genomes.</title>
        <authorList>
            <person name="Campoy J.A."/>
            <person name="Sun H."/>
            <person name="Goel M."/>
            <person name="Jiao W.-B."/>
            <person name="Folz-Donahue K."/>
            <person name="Wang N."/>
            <person name="Rubio M."/>
            <person name="Liu C."/>
            <person name="Kukat C."/>
            <person name="Ruiz D."/>
            <person name="Huettel B."/>
            <person name="Schneeberger K."/>
        </authorList>
    </citation>
    <scope>NUCLEOTIDE SEQUENCE [LARGE SCALE GENOMIC DNA]</scope>
    <source>
        <strain evidence="5">cv. Rojo Pasion</strain>
    </source>
</reference>
<protein>
    <recommendedName>
        <fullName evidence="6">Endonuclease/exonuclease/phosphatase domain-containing protein</fullName>
    </recommendedName>
</protein>
<keyword evidence="1" id="KW-0472">Membrane</keyword>
<dbReference type="EMBL" id="CAEKKB010000002">
    <property type="protein sequence ID" value="CAB4298843.1"/>
    <property type="molecule type" value="Genomic_DNA"/>
</dbReference>
<dbReference type="Proteomes" id="UP000507245">
    <property type="component" value="Unassembled WGS sequence"/>
</dbReference>
<evidence type="ECO:0000313" key="3">
    <source>
        <dbReference type="EMBL" id="CAB4298843.1"/>
    </source>
</evidence>
<evidence type="ECO:0000313" key="2">
    <source>
        <dbReference type="EMBL" id="CAB4268454.1"/>
    </source>
</evidence>
<reference evidence="3 4" key="2">
    <citation type="submission" date="2020-05" db="EMBL/GenBank/DDBJ databases">
        <authorList>
            <person name="Campoy J."/>
            <person name="Schneeberger K."/>
            <person name="Spophaly S."/>
        </authorList>
    </citation>
    <scope>NUCLEOTIDE SEQUENCE [LARGE SCALE GENOMIC DNA]</scope>
    <source>
        <strain evidence="3">PruArmRojPasFocal</strain>
    </source>
</reference>